<accession>A0A554XMN2</accession>
<dbReference type="EMBL" id="VJOO01000010">
    <property type="protein sequence ID" value="TSE37082.1"/>
    <property type="molecule type" value="Genomic_DNA"/>
</dbReference>
<keyword evidence="1" id="KW-0812">Transmembrane</keyword>
<comment type="caution">
    <text evidence="2">The sequence shown here is derived from an EMBL/GenBank/DDBJ whole genome shotgun (WGS) entry which is preliminary data.</text>
</comment>
<dbReference type="Proteomes" id="UP000316388">
    <property type="component" value="Unassembled WGS sequence"/>
</dbReference>
<organism evidence="2 3">
    <name type="scientific">Tepidimonas fonticaldi</name>
    <dbReference type="NCBI Taxonomy" id="1101373"/>
    <lineage>
        <taxon>Bacteria</taxon>
        <taxon>Pseudomonadati</taxon>
        <taxon>Pseudomonadota</taxon>
        <taxon>Betaproteobacteria</taxon>
        <taxon>Burkholderiales</taxon>
        <taxon>Tepidimonas</taxon>
    </lineage>
</organism>
<evidence type="ECO:0000313" key="3">
    <source>
        <dbReference type="Proteomes" id="UP000316388"/>
    </source>
</evidence>
<evidence type="ECO:0000313" key="2">
    <source>
        <dbReference type="EMBL" id="TSE37082.1"/>
    </source>
</evidence>
<feature type="transmembrane region" description="Helical" evidence="1">
    <location>
        <begin position="72"/>
        <end position="89"/>
    </location>
</feature>
<gene>
    <name evidence="2" type="ORF">Tfont_01322</name>
</gene>
<feature type="transmembrane region" description="Helical" evidence="1">
    <location>
        <begin position="44"/>
        <end position="63"/>
    </location>
</feature>
<name>A0A554XMN2_9BURK</name>
<dbReference type="AlphaFoldDB" id="A0A554XMN2"/>
<sequence>MPSSELAAARSGALNWSLSVNSAEMARVADMLDSILSYANDHAWAGWALTLFLFAPPILMAAAKKASGLQSLDIIIGWLALLLILALLMA</sequence>
<keyword evidence="1" id="KW-0472">Membrane</keyword>
<keyword evidence="1" id="KW-1133">Transmembrane helix</keyword>
<reference evidence="2 3" key="1">
    <citation type="submission" date="2019-07" db="EMBL/GenBank/DDBJ databases">
        <title>Tepidimonas fonticaldi AT-A2 draft genome.</title>
        <authorList>
            <person name="Da Costa M.S."/>
            <person name="Froufe H.J.C."/>
            <person name="Egas C."/>
            <person name="Albuquerque L."/>
        </authorList>
    </citation>
    <scope>NUCLEOTIDE SEQUENCE [LARGE SCALE GENOMIC DNA]</scope>
    <source>
        <strain evidence="2 3">AT-A2</strain>
    </source>
</reference>
<evidence type="ECO:0000256" key="1">
    <source>
        <dbReference type="SAM" id="Phobius"/>
    </source>
</evidence>
<protein>
    <submittedName>
        <fullName evidence="2">Uncharacterized protein</fullName>
    </submittedName>
</protein>
<proteinExistence type="predicted"/>